<evidence type="ECO:0000256" key="23">
    <source>
        <dbReference type="RuleBase" id="RU000363"/>
    </source>
</evidence>
<evidence type="ECO:0000256" key="1">
    <source>
        <dbReference type="ARBA" id="ARBA00006484"/>
    </source>
</evidence>
<dbReference type="GO" id="GO:0006693">
    <property type="term" value="P:prostaglandin metabolic process"/>
    <property type="evidence" value="ECO:0007669"/>
    <property type="project" value="UniProtKB-KW"/>
</dbReference>
<comment type="catalytic activity">
    <reaction evidence="21">
        <text>(15S)-hydroxy-(5Z,8Z,11Z,13E)-eicosatetraenoate + NAD(+) = 15-oxo-(5Z,8Z,11Z,13E)-eicosatetraenoate + NADH + H(+)</text>
        <dbReference type="Rhea" id="RHEA:23260"/>
        <dbReference type="ChEBI" id="CHEBI:15378"/>
        <dbReference type="ChEBI" id="CHEBI:57409"/>
        <dbReference type="ChEBI" id="CHEBI:57410"/>
        <dbReference type="ChEBI" id="CHEBI:57540"/>
        <dbReference type="ChEBI" id="CHEBI:57945"/>
        <dbReference type="EC" id="1.1.1.232"/>
    </reaction>
    <physiologicalReaction direction="left-to-right" evidence="21">
        <dbReference type="Rhea" id="RHEA:23261"/>
    </physiologicalReaction>
</comment>
<keyword evidence="25" id="KW-1185">Reference proteome</keyword>
<dbReference type="GeneID" id="108238042"/>
<name>A0A3Q3B7N8_KRYMA</name>
<comment type="catalytic activity">
    <reaction evidence="17">
        <text>lipoxin A4 + NAD(+) = 15-oxo-(5S,6R)-dihydroxy-(7E,9E,11Z,13E)-eicosatetraenoate + NADH + H(+)</text>
        <dbReference type="Rhea" id="RHEA:41572"/>
        <dbReference type="ChEBI" id="CHEBI:15378"/>
        <dbReference type="ChEBI" id="CHEBI:57540"/>
        <dbReference type="ChEBI" id="CHEBI:57945"/>
        <dbReference type="ChEBI" id="CHEBI:67026"/>
        <dbReference type="ChEBI" id="CHEBI:78311"/>
    </reaction>
    <physiologicalReaction direction="left-to-right" evidence="17">
        <dbReference type="Rhea" id="RHEA:41573"/>
    </physiologicalReaction>
</comment>
<dbReference type="GO" id="GO:0005737">
    <property type="term" value="C:cytoplasm"/>
    <property type="evidence" value="ECO:0007669"/>
    <property type="project" value="TreeGrafter"/>
</dbReference>
<comment type="similarity">
    <text evidence="1 23">Belongs to the short-chain dehydrogenases/reductases (SDR) family.</text>
</comment>
<evidence type="ECO:0000256" key="14">
    <source>
        <dbReference type="ARBA" id="ARBA00048144"/>
    </source>
</evidence>
<comment type="catalytic activity">
    <reaction evidence="15">
        <text>resolvin D1 + NAD(+) = 17-oxoresolvin D1 + NADH + H(+)</text>
        <dbReference type="Rhea" id="RHEA:50128"/>
        <dbReference type="ChEBI" id="CHEBI:15378"/>
        <dbReference type="ChEBI" id="CHEBI:57540"/>
        <dbReference type="ChEBI" id="CHEBI:57945"/>
        <dbReference type="ChEBI" id="CHEBI:132079"/>
        <dbReference type="ChEBI" id="CHEBI:132081"/>
    </reaction>
    <physiologicalReaction direction="left-to-right" evidence="15">
        <dbReference type="Rhea" id="RHEA:50129"/>
    </physiologicalReaction>
</comment>
<dbReference type="Proteomes" id="UP000264800">
    <property type="component" value="Unplaced"/>
</dbReference>
<dbReference type="OMA" id="TDVARCM"/>
<evidence type="ECO:0000313" key="25">
    <source>
        <dbReference type="Proteomes" id="UP000264800"/>
    </source>
</evidence>
<evidence type="ECO:0000256" key="7">
    <source>
        <dbReference type="ARBA" id="ARBA00041812"/>
    </source>
</evidence>
<keyword evidence="2" id="KW-0276">Fatty acid metabolism</keyword>
<keyword evidence="2" id="KW-0443">Lipid metabolism</keyword>
<reference evidence="24" key="2">
    <citation type="submission" date="2025-09" db="UniProtKB">
        <authorList>
            <consortium name="Ensembl"/>
        </authorList>
    </citation>
    <scope>IDENTIFICATION</scope>
</reference>
<evidence type="ECO:0000256" key="21">
    <source>
        <dbReference type="ARBA" id="ARBA00049151"/>
    </source>
</evidence>
<dbReference type="GeneTree" id="ENSGT00940000154593"/>
<evidence type="ECO:0000313" key="24">
    <source>
        <dbReference type="Ensembl" id="ENSKMAP00000025046.1"/>
    </source>
</evidence>
<proteinExistence type="inferred from homology"/>
<reference evidence="24" key="1">
    <citation type="submission" date="2025-08" db="UniProtKB">
        <authorList>
            <consortium name="Ensembl"/>
        </authorList>
    </citation>
    <scope>IDENTIFICATION</scope>
</reference>
<evidence type="ECO:0000256" key="17">
    <source>
        <dbReference type="ARBA" id="ARBA00048535"/>
    </source>
</evidence>
<evidence type="ECO:0000256" key="13">
    <source>
        <dbReference type="ARBA" id="ARBA00048140"/>
    </source>
</evidence>
<comment type="catalytic activity">
    <reaction evidence="19">
        <text>prostaglandin E2 + NAD(+) = 15-oxoprostaglandin E2 + NADH + H(+)</text>
        <dbReference type="Rhea" id="RHEA:11876"/>
        <dbReference type="ChEBI" id="CHEBI:15378"/>
        <dbReference type="ChEBI" id="CHEBI:57400"/>
        <dbReference type="ChEBI" id="CHEBI:57540"/>
        <dbReference type="ChEBI" id="CHEBI:57945"/>
        <dbReference type="ChEBI" id="CHEBI:606564"/>
        <dbReference type="EC" id="1.1.1.141"/>
    </reaction>
    <physiologicalReaction direction="left-to-right" evidence="19">
        <dbReference type="Rhea" id="RHEA:11877"/>
    </physiologicalReaction>
</comment>
<dbReference type="PANTHER" id="PTHR44229">
    <property type="entry name" value="15-HYDROXYPROSTAGLANDIN DEHYDROGENASE [NAD(+)]"/>
    <property type="match status" value="1"/>
</dbReference>
<dbReference type="InterPro" id="IPR020904">
    <property type="entry name" value="Sc_DH/Rdtase_CS"/>
</dbReference>
<evidence type="ECO:0000256" key="9">
    <source>
        <dbReference type="ARBA" id="ARBA00045705"/>
    </source>
</evidence>
<evidence type="ECO:0000256" key="22">
    <source>
        <dbReference type="ARBA" id="ARBA00049188"/>
    </source>
</evidence>
<dbReference type="InterPro" id="IPR036291">
    <property type="entry name" value="NAD(P)-bd_dom_sf"/>
</dbReference>
<dbReference type="InterPro" id="IPR002347">
    <property type="entry name" value="SDR_fam"/>
</dbReference>
<comment type="catalytic activity">
    <reaction evidence="14">
        <text>(11R)-hydroxy-(5Z,8Z,12E,14Z)-eicosatetraenoate + NAD(+) = 11-oxo-(5Z,8Z,12E,14Z)-eicosatetraenoate + NADH + H(+)</text>
        <dbReference type="Rhea" id="RHEA:48640"/>
        <dbReference type="ChEBI" id="CHEBI:15378"/>
        <dbReference type="ChEBI" id="CHEBI:57540"/>
        <dbReference type="ChEBI" id="CHEBI:57945"/>
        <dbReference type="ChEBI" id="CHEBI:78836"/>
        <dbReference type="ChEBI" id="CHEBI:90697"/>
    </reaction>
    <physiologicalReaction direction="left-to-right" evidence="14">
        <dbReference type="Rhea" id="RHEA:48641"/>
    </physiologicalReaction>
</comment>
<comment type="catalytic activity">
    <reaction evidence="10">
        <text>prostaglandin E1 + NAD(+) = 15-oxoprostaglandin E1 + NADH + H(+)</text>
        <dbReference type="Rhea" id="RHEA:16477"/>
        <dbReference type="ChEBI" id="CHEBI:15378"/>
        <dbReference type="ChEBI" id="CHEBI:57397"/>
        <dbReference type="ChEBI" id="CHEBI:57401"/>
        <dbReference type="ChEBI" id="CHEBI:57540"/>
        <dbReference type="ChEBI" id="CHEBI:57945"/>
    </reaction>
    <physiologicalReaction direction="left-to-right" evidence="10">
        <dbReference type="Rhea" id="RHEA:16478"/>
    </physiologicalReaction>
</comment>
<dbReference type="CDD" id="cd05323">
    <property type="entry name" value="ADH_SDR_c_like"/>
    <property type="match status" value="1"/>
</dbReference>
<dbReference type="PRINTS" id="PR00081">
    <property type="entry name" value="GDHRDH"/>
</dbReference>
<comment type="function">
    <text evidence="9">Catalyzes the NAD-dependent dehydrogenation (oxidation) of a broad array of hydroxylated polyunsaturated fatty acids (mainly eicosanoids and docosanoids, including prostaglandins, lipoxins and resolvins), yielding their corresponding keto (oxo) metabolites. Decreases the levels of the pro-proliferative prostaglandins such as prostaglandin E2 (whose activity is increased in cancer because of an increase in the expression of cyclooxygenase 2) and generates oxo-fatty acid products that can profoundly influence cell function by abrogating pro-inflammatory cytokine expression. Converts resolvins E1, D1 and D2 to their oxo products, which represents a mode of resolvin inactivation. Resolvin E1 plays important roles during the resolution phase of acute inflammation, while resolvins D1 and D2 have a unique role in obesity-induced adipose inflammation.</text>
</comment>
<evidence type="ECO:0000256" key="2">
    <source>
        <dbReference type="ARBA" id="ARBA00022501"/>
    </source>
</evidence>
<evidence type="ECO:0000256" key="3">
    <source>
        <dbReference type="ARBA" id="ARBA00023002"/>
    </source>
</evidence>
<dbReference type="EC" id="1.1.1.141" evidence="4"/>
<dbReference type="Gene3D" id="3.40.50.720">
    <property type="entry name" value="NAD(P)-binding Rossmann-like Domain"/>
    <property type="match status" value="1"/>
</dbReference>
<evidence type="ECO:0000256" key="19">
    <source>
        <dbReference type="ARBA" id="ARBA00048739"/>
    </source>
</evidence>
<dbReference type="GO" id="GO:0047034">
    <property type="term" value="F:15-hydroxyicosatetraenoate dehydrogenase activity"/>
    <property type="evidence" value="ECO:0007669"/>
    <property type="project" value="UniProtKB-EC"/>
</dbReference>
<evidence type="ECO:0000256" key="16">
    <source>
        <dbReference type="ARBA" id="ARBA00048393"/>
    </source>
</evidence>
<comment type="catalytic activity">
    <reaction evidence="18">
        <text>prostaglandin A1 + NAD(+) = 15-oxo-prostaglandin A1 + NADH + H(+)</text>
        <dbReference type="Rhea" id="RHEA:41263"/>
        <dbReference type="ChEBI" id="CHEBI:15378"/>
        <dbReference type="ChEBI" id="CHEBI:57398"/>
        <dbReference type="ChEBI" id="CHEBI:57540"/>
        <dbReference type="ChEBI" id="CHEBI:57945"/>
        <dbReference type="ChEBI" id="CHEBI:85072"/>
    </reaction>
    <physiologicalReaction direction="left-to-right" evidence="18">
        <dbReference type="Rhea" id="RHEA:41264"/>
    </physiologicalReaction>
</comment>
<dbReference type="KEGG" id="kmr:108238042"/>
<comment type="catalytic activity">
    <reaction evidence="12">
        <text>14-hydroxy-(4Z,7Z,10Z,12E,16Z,19Z)-docosahexaenoate + NAD(+) = 14-oxo-(4Z,7Z,10Z,12E,16Z,19Z)-docosahexaenoate + NADH + H(+)</text>
        <dbReference type="Rhea" id="RHEA:48952"/>
        <dbReference type="ChEBI" id="CHEBI:15378"/>
        <dbReference type="ChEBI" id="CHEBI:57540"/>
        <dbReference type="ChEBI" id="CHEBI:57945"/>
        <dbReference type="ChEBI" id="CHEBI:90866"/>
        <dbReference type="ChEBI" id="CHEBI:90867"/>
    </reaction>
    <physiologicalReaction direction="left-to-right" evidence="12">
        <dbReference type="Rhea" id="RHEA:48953"/>
    </physiologicalReaction>
</comment>
<evidence type="ECO:0000256" key="11">
    <source>
        <dbReference type="ARBA" id="ARBA00047672"/>
    </source>
</evidence>
<evidence type="ECO:0000256" key="4">
    <source>
        <dbReference type="ARBA" id="ARBA00038968"/>
    </source>
</evidence>
<evidence type="ECO:0000256" key="18">
    <source>
        <dbReference type="ARBA" id="ARBA00048611"/>
    </source>
</evidence>
<keyword evidence="3" id="KW-0560">Oxidoreductase</keyword>
<dbReference type="PRINTS" id="PR00080">
    <property type="entry name" value="SDRFAMILY"/>
</dbReference>
<sequence>MALEGKIAVVSGAAMGIGKAVVEILLQNGAKVVVLDINETAGQSLLEALNKKHGAGKTLFMKCNVESEEQLKAAFQKTVKTFGGVDIVCNNAGILNEEEYEKTISVNLTSIIRASYVALEHMNKLSGGRGGVIINTASMAGLGPIVCCPAYTAAKFGVVGFTRALAAASESLGYGIRINAVCPSFVQTDMKDRTPNLLGRFSVMIEALNEMCDKMGVLTTSDVAEGFMDLLKDETKNGQALLVMPKERRCVTFPSLQSLE</sequence>
<comment type="catalytic activity">
    <reaction evidence="20">
        <text>resolvin D2 + NAD(+) = 16-oxoresolvin D2 + NADH + H(+)</text>
        <dbReference type="Rhea" id="RHEA:53588"/>
        <dbReference type="ChEBI" id="CHEBI:15378"/>
        <dbReference type="ChEBI" id="CHEBI:57540"/>
        <dbReference type="ChEBI" id="CHEBI:57945"/>
        <dbReference type="ChEBI" id="CHEBI:133367"/>
        <dbReference type="ChEBI" id="CHEBI:137498"/>
    </reaction>
    <physiologicalReaction direction="left-to-right" evidence="20">
        <dbReference type="Rhea" id="RHEA:53589"/>
    </physiologicalReaction>
</comment>
<dbReference type="RefSeq" id="XP_037835062.1">
    <property type="nucleotide sequence ID" value="XM_037979134.1"/>
</dbReference>
<protein>
    <recommendedName>
        <fullName evidence="6">15-hydroxyprostaglandin dehydrogenase [NAD(+)]</fullName>
        <ecNumber evidence="4">1.1.1.141</ecNumber>
        <ecNumber evidence="5">1.1.1.232</ecNumber>
    </recommendedName>
    <alternativeName>
        <fullName evidence="8">Eicosanoid/docosanoid dehydrogenase [NAD(+)]</fullName>
    </alternativeName>
    <alternativeName>
        <fullName evidence="7">Prostaglandin dehydrogenase 1</fullName>
    </alternativeName>
</protein>
<dbReference type="SUPFAM" id="SSF51735">
    <property type="entry name" value="NAD(P)-binding Rossmann-fold domains"/>
    <property type="match status" value="1"/>
</dbReference>
<organism evidence="24 25">
    <name type="scientific">Kryptolebias marmoratus</name>
    <name type="common">Mangrove killifish</name>
    <name type="synonym">Rivulus marmoratus</name>
    <dbReference type="NCBI Taxonomy" id="37003"/>
    <lineage>
        <taxon>Eukaryota</taxon>
        <taxon>Metazoa</taxon>
        <taxon>Chordata</taxon>
        <taxon>Craniata</taxon>
        <taxon>Vertebrata</taxon>
        <taxon>Euteleostomi</taxon>
        <taxon>Actinopterygii</taxon>
        <taxon>Neopterygii</taxon>
        <taxon>Teleostei</taxon>
        <taxon>Neoteleostei</taxon>
        <taxon>Acanthomorphata</taxon>
        <taxon>Ovalentaria</taxon>
        <taxon>Atherinomorphae</taxon>
        <taxon>Cyprinodontiformes</taxon>
        <taxon>Rivulidae</taxon>
        <taxon>Kryptolebias</taxon>
    </lineage>
</organism>
<evidence type="ECO:0000256" key="15">
    <source>
        <dbReference type="ARBA" id="ARBA00048170"/>
    </source>
</evidence>
<evidence type="ECO:0000256" key="20">
    <source>
        <dbReference type="ARBA" id="ARBA00048921"/>
    </source>
</evidence>
<comment type="catalytic activity">
    <reaction evidence="16">
        <text>resolvin D2 + NAD(+) = 7-oxoresolvin D2 + NADH + H(+)</text>
        <dbReference type="Rhea" id="RHEA:53584"/>
        <dbReference type="ChEBI" id="CHEBI:15378"/>
        <dbReference type="ChEBI" id="CHEBI:57540"/>
        <dbReference type="ChEBI" id="CHEBI:57945"/>
        <dbReference type="ChEBI" id="CHEBI:133367"/>
        <dbReference type="ChEBI" id="CHEBI:137497"/>
    </reaction>
    <physiologicalReaction direction="left-to-right" evidence="16">
        <dbReference type="Rhea" id="RHEA:53585"/>
    </physiologicalReaction>
</comment>
<dbReference type="EC" id="1.1.1.232" evidence="5"/>
<evidence type="ECO:0000256" key="12">
    <source>
        <dbReference type="ARBA" id="ARBA00048008"/>
    </source>
</evidence>
<dbReference type="Pfam" id="PF00106">
    <property type="entry name" value="adh_short"/>
    <property type="match status" value="1"/>
</dbReference>
<dbReference type="RefSeq" id="XP_017275338.1">
    <property type="nucleotide sequence ID" value="XM_017419849.3"/>
</dbReference>
<evidence type="ECO:0000256" key="10">
    <source>
        <dbReference type="ARBA" id="ARBA00047325"/>
    </source>
</evidence>
<evidence type="ECO:0000256" key="5">
    <source>
        <dbReference type="ARBA" id="ARBA00039060"/>
    </source>
</evidence>
<keyword evidence="2" id="KW-0644">Prostaglandin metabolism</keyword>
<dbReference type="AlphaFoldDB" id="A0A3Q3B7N8"/>
<dbReference type="OrthoDB" id="37659at2759"/>
<evidence type="ECO:0000256" key="6">
    <source>
        <dbReference type="ARBA" id="ARBA00040276"/>
    </source>
</evidence>
<comment type="catalytic activity">
    <reaction evidence="22">
        <text>resolvin E1 + NAD(+) = 18-oxo-resolvin E1 + NADH + H(+)</text>
        <dbReference type="Rhea" id="RHEA:49244"/>
        <dbReference type="ChEBI" id="CHEBI:15378"/>
        <dbReference type="ChEBI" id="CHEBI:57540"/>
        <dbReference type="ChEBI" id="CHEBI:57945"/>
        <dbReference type="ChEBI" id="CHEBI:91000"/>
        <dbReference type="ChEBI" id="CHEBI:91001"/>
    </reaction>
    <physiologicalReaction direction="left-to-right" evidence="22">
        <dbReference type="Rhea" id="RHEA:49245"/>
    </physiologicalReaction>
</comment>
<comment type="catalytic activity">
    <reaction evidence="11">
        <text>resolvin D1 + NAD(+) = 8-oxoresolvin D1 + NADH + H(+)</text>
        <dbReference type="Rhea" id="RHEA:50124"/>
        <dbReference type="ChEBI" id="CHEBI:15378"/>
        <dbReference type="ChEBI" id="CHEBI:57540"/>
        <dbReference type="ChEBI" id="CHEBI:57945"/>
        <dbReference type="ChEBI" id="CHEBI:132079"/>
        <dbReference type="ChEBI" id="CHEBI:132080"/>
    </reaction>
    <physiologicalReaction direction="left-to-right" evidence="11">
        <dbReference type="Rhea" id="RHEA:50125"/>
    </physiologicalReaction>
</comment>
<dbReference type="Ensembl" id="ENSKMAT00000025362.1">
    <property type="protein sequence ID" value="ENSKMAP00000025046.1"/>
    <property type="gene ID" value="ENSKMAG00000018562.1"/>
</dbReference>
<dbReference type="PANTHER" id="PTHR44229:SF5">
    <property type="entry name" value="15-HYDROXYPROSTAGLANDIN DEHYDROGENASE [NAD(+)]"/>
    <property type="match status" value="1"/>
</dbReference>
<comment type="catalytic activity">
    <reaction evidence="13">
        <text>15-oxo-(5S,6R)-dihydroxy-(7E,9E,11Z)-eicosatrienoate + NADH + H(+) = (5S,6R,15S)-trihydroxy-(7E,9E,11Z)-eicosatrienoate + NAD(+)</text>
        <dbReference type="Rhea" id="RHEA:41596"/>
        <dbReference type="ChEBI" id="CHEBI:15378"/>
        <dbReference type="ChEBI" id="CHEBI:57540"/>
        <dbReference type="ChEBI" id="CHEBI:57945"/>
        <dbReference type="ChEBI" id="CHEBI:78325"/>
        <dbReference type="ChEBI" id="CHEBI:78329"/>
    </reaction>
    <physiologicalReaction direction="left-to-right" evidence="13">
        <dbReference type="Rhea" id="RHEA:41597"/>
    </physiologicalReaction>
</comment>
<dbReference type="FunFam" id="3.40.50.720:FF:000149">
    <property type="entry name" value="15-hydroxyprostaglandin dehydrogenase [NAD(+)]"/>
    <property type="match status" value="1"/>
</dbReference>
<evidence type="ECO:0000256" key="8">
    <source>
        <dbReference type="ARBA" id="ARBA00042026"/>
    </source>
</evidence>
<accession>A0A3Q3B7N8</accession>
<dbReference type="GO" id="GO:0016404">
    <property type="term" value="F:15-hydroxyprostaglandin dehydrogenase (NAD+) activity"/>
    <property type="evidence" value="ECO:0007669"/>
    <property type="project" value="UniProtKB-EC"/>
</dbReference>
<dbReference type="PROSITE" id="PS00061">
    <property type="entry name" value="ADH_SHORT"/>
    <property type="match status" value="1"/>
</dbReference>
<dbReference type="STRING" id="37003.ENSKMAP00000025046"/>